<dbReference type="PRINTS" id="PR00762">
    <property type="entry name" value="CLCHANNEL"/>
</dbReference>
<dbReference type="GO" id="GO:0005886">
    <property type="term" value="C:plasma membrane"/>
    <property type="evidence" value="ECO:0007669"/>
    <property type="project" value="TreeGrafter"/>
</dbReference>
<keyword evidence="4 8" id="KW-1133">Transmembrane helix</keyword>
<dbReference type="GO" id="GO:0005247">
    <property type="term" value="F:voltage-gated chloride channel activity"/>
    <property type="evidence" value="ECO:0007669"/>
    <property type="project" value="TreeGrafter"/>
</dbReference>
<proteinExistence type="predicted"/>
<comment type="caution">
    <text evidence="10">The sequence shown here is derived from an EMBL/GenBank/DDBJ whole genome shotgun (WGS) entry which is preliminary data.</text>
</comment>
<dbReference type="Gene3D" id="1.10.3080.10">
    <property type="entry name" value="Clc chloride channel"/>
    <property type="match status" value="1"/>
</dbReference>
<keyword evidence="7" id="KW-0868">Chloride</keyword>
<evidence type="ECO:0000259" key="9">
    <source>
        <dbReference type="PROSITE" id="PS51202"/>
    </source>
</evidence>
<evidence type="ECO:0000256" key="6">
    <source>
        <dbReference type="ARBA" id="ARBA00023136"/>
    </source>
</evidence>
<dbReference type="GO" id="GO:0008324">
    <property type="term" value="F:monoatomic cation transmembrane transporter activity"/>
    <property type="evidence" value="ECO:0007669"/>
    <property type="project" value="InterPro"/>
</dbReference>
<feature type="transmembrane region" description="Helical" evidence="8">
    <location>
        <begin position="292"/>
        <end position="316"/>
    </location>
</feature>
<feature type="transmembrane region" description="Helical" evidence="8">
    <location>
        <begin position="231"/>
        <end position="253"/>
    </location>
</feature>
<reference evidence="10" key="1">
    <citation type="submission" date="2023-03" db="EMBL/GenBank/DDBJ databases">
        <authorList>
            <person name="Shen W."/>
            <person name="Cai J."/>
        </authorList>
    </citation>
    <scope>NUCLEOTIDE SEQUENCE</scope>
    <source>
        <strain evidence="10">B646-2</strain>
    </source>
</reference>
<evidence type="ECO:0000256" key="5">
    <source>
        <dbReference type="ARBA" id="ARBA00023065"/>
    </source>
</evidence>
<dbReference type="RefSeq" id="WP_010744990.1">
    <property type="nucleotide sequence ID" value="NZ_BAAAXM010000011.1"/>
</dbReference>
<feature type="transmembrane region" description="Helical" evidence="8">
    <location>
        <begin position="155"/>
        <end position="178"/>
    </location>
</feature>
<keyword evidence="6 8" id="KW-0472">Membrane</keyword>
<evidence type="ECO:0000256" key="4">
    <source>
        <dbReference type="ARBA" id="ARBA00022989"/>
    </source>
</evidence>
<dbReference type="InterPro" id="IPR006037">
    <property type="entry name" value="RCK_C"/>
</dbReference>
<gene>
    <name evidence="10" type="ORF">P7D78_12365</name>
</gene>
<feature type="transmembrane region" description="Helical" evidence="8">
    <location>
        <begin position="21"/>
        <end position="39"/>
    </location>
</feature>
<dbReference type="AlphaFoldDB" id="A0AAW8SXP6"/>
<feature type="domain" description="RCK C-terminal" evidence="9">
    <location>
        <begin position="427"/>
        <end position="508"/>
    </location>
</feature>
<protein>
    <submittedName>
        <fullName evidence="10">ClC family H(+)/Cl(-) exchange transporter</fullName>
    </submittedName>
</protein>
<feature type="transmembrane region" description="Helical" evidence="8">
    <location>
        <begin position="265"/>
        <end position="286"/>
    </location>
</feature>
<keyword evidence="2" id="KW-0813">Transport</keyword>
<feature type="transmembrane region" description="Helical" evidence="8">
    <location>
        <begin position="59"/>
        <end position="78"/>
    </location>
</feature>
<evidence type="ECO:0000256" key="1">
    <source>
        <dbReference type="ARBA" id="ARBA00004141"/>
    </source>
</evidence>
<dbReference type="InterPro" id="IPR036721">
    <property type="entry name" value="RCK_C_sf"/>
</dbReference>
<dbReference type="EMBL" id="JARPXM010000012">
    <property type="protein sequence ID" value="MDT2538921.1"/>
    <property type="molecule type" value="Genomic_DNA"/>
</dbReference>
<keyword evidence="3 8" id="KW-0812">Transmembrane</keyword>
<feature type="transmembrane region" description="Helical" evidence="8">
    <location>
        <begin position="328"/>
        <end position="352"/>
    </location>
</feature>
<sequence length="524" mass="57340">MKNEHEIKRLDSTKVIFILKGILIGAIAGIIVSLFRLFIEEMMNHLVALYLWFRINPIGLIPWTLVMIIFAVVVGLLIKSEPNIKGSGIPQVEGTLQGEIKLNWFSILWKKFVGGVLSVGSGLFLGREGPSIQLGAMVGQGFGEYTKASTSEKKIFISSGAAAGLGAAFNAPIAGLLFVIEEVHHHFSPLIWLTSLTAALTANLVSLNFFGLKPVLFIADVPSLPLKYYGLLILLGIILGALGYVYQIVLLSLPQIYKKTHLPEHLYGLIPFLLIIPVAFFFPNYLGGGNQIVLAIGEHSFPLTVLIFLFFLRFLFSMISYGANLPGGIFLPILTLGALIGGIYGTTLHQWFGLDSLLIRDFAIFAMAGYFTAIGKAPLTAIILVTEMVGNITHLMPLAVCSLTAYVVNDLLGGNPIYESLLERLLNGHLPSITGNKTIIEFPVTAESTLDGTMVRDFNWPKEMLLISIRRGSTEILTHGDTVMKVGDLLMILTDEGYTQKIKKQIRERSDAAIAKKQDKAIRG</sequence>
<feature type="transmembrane region" description="Helical" evidence="8">
    <location>
        <begin position="190"/>
        <end position="211"/>
    </location>
</feature>
<evidence type="ECO:0000256" key="7">
    <source>
        <dbReference type="ARBA" id="ARBA00023214"/>
    </source>
</evidence>
<organism evidence="10 11">
    <name type="scientific">Enterococcus raffinosus</name>
    <dbReference type="NCBI Taxonomy" id="71452"/>
    <lineage>
        <taxon>Bacteria</taxon>
        <taxon>Bacillati</taxon>
        <taxon>Bacillota</taxon>
        <taxon>Bacilli</taxon>
        <taxon>Lactobacillales</taxon>
        <taxon>Enterococcaceae</taxon>
        <taxon>Enterococcus</taxon>
    </lineage>
</organism>
<dbReference type="Pfam" id="PF02080">
    <property type="entry name" value="TrkA_C"/>
    <property type="match status" value="1"/>
</dbReference>
<dbReference type="InterPro" id="IPR014743">
    <property type="entry name" value="Cl-channel_core"/>
</dbReference>
<comment type="subcellular location">
    <subcellularLocation>
        <location evidence="1">Membrane</location>
        <topology evidence="1">Multi-pass membrane protein</topology>
    </subcellularLocation>
</comment>
<dbReference type="PANTHER" id="PTHR45711">
    <property type="entry name" value="CHLORIDE CHANNEL PROTEIN"/>
    <property type="match status" value="1"/>
</dbReference>
<dbReference type="SUPFAM" id="SSF116726">
    <property type="entry name" value="TrkA C-terminal domain-like"/>
    <property type="match status" value="1"/>
</dbReference>
<keyword evidence="5" id="KW-0406">Ion transport</keyword>
<dbReference type="CDD" id="cd01031">
    <property type="entry name" value="EriC"/>
    <property type="match status" value="1"/>
</dbReference>
<evidence type="ECO:0000313" key="11">
    <source>
        <dbReference type="Proteomes" id="UP001249240"/>
    </source>
</evidence>
<evidence type="ECO:0000256" key="2">
    <source>
        <dbReference type="ARBA" id="ARBA00022448"/>
    </source>
</evidence>
<dbReference type="SUPFAM" id="SSF81340">
    <property type="entry name" value="Clc chloride channel"/>
    <property type="match status" value="1"/>
</dbReference>
<evidence type="ECO:0000256" key="8">
    <source>
        <dbReference type="SAM" id="Phobius"/>
    </source>
</evidence>
<dbReference type="PANTHER" id="PTHR45711:SF6">
    <property type="entry name" value="CHLORIDE CHANNEL PROTEIN"/>
    <property type="match status" value="1"/>
</dbReference>
<dbReference type="Pfam" id="PF00654">
    <property type="entry name" value="Voltage_CLC"/>
    <property type="match status" value="1"/>
</dbReference>
<name>A0AAW8SXP6_9ENTE</name>
<evidence type="ECO:0000313" key="10">
    <source>
        <dbReference type="EMBL" id="MDT2538921.1"/>
    </source>
</evidence>
<dbReference type="Proteomes" id="UP001249240">
    <property type="component" value="Unassembled WGS sequence"/>
</dbReference>
<dbReference type="Gene3D" id="3.30.70.1450">
    <property type="entry name" value="Regulator of K+ conductance, C-terminal domain"/>
    <property type="match status" value="1"/>
</dbReference>
<evidence type="ECO:0000256" key="3">
    <source>
        <dbReference type="ARBA" id="ARBA00022692"/>
    </source>
</evidence>
<feature type="transmembrane region" description="Helical" evidence="8">
    <location>
        <begin position="364"/>
        <end position="386"/>
    </location>
</feature>
<dbReference type="InterPro" id="IPR001807">
    <property type="entry name" value="ClC"/>
</dbReference>
<accession>A0AAW8SXP6</accession>
<dbReference type="PROSITE" id="PS51202">
    <property type="entry name" value="RCK_C"/>
    <property type="match status" value="1"/>
</dbReference>
<dbReference type="GO" id="GO:0006813">
    <property type="term" value="P:potassium ion transport"/>
    <property type="evidence" value="ECO:0007669"/>
    <property type="project" value="InterPro"/>
</dbReference>